<comment type="caution">
    <text evidence="2">The sequence shown here is derived from an EMBL/GenBank/DDBJ whole genome shotgun (WGS) entry which is preliminary data.</text>
</comment>
<gene>
    <name evidence="2" type="ORF">D0Z07_2856</name>
</gene>
<dbReference type="AlphaFoldDB" id="A0A9P7AZF9"/>
<dbReference type="OrthoDB" id="5357075at2759"/>
<evidence type="ECO:0000313" key="3">
    <source>
        <dbReference type="Proteomes" id="UP000785200"/>
    </source>
</evidence>
<proteinExistence type="predicted"/>
<keyword evidence="3" id="KW-1185">Reference proteome</keyword>
<evidence type="ECO:0000256" key="1">
    <source>
        <dbReference type="SAM" id="MobiDB-lite"/>
    </source>
</evidence>
<dbReference type="EMBL" id="VNKQ01000005">
    <property type="protein sequence ID" value="KAG0651136.1"/>
    <property type="molecule type" value="Genomic_DNA"/>
</dbReference>
<protein>
    <submittedName>
        <fullName evidence="2">Uncharacterized protein</fullName>
    </submittedName>
</protein>
<feature type="region of interest" description="Disordered" evidence="1">
    <location>
        <begin position="411"/>
        <end position="434"/>
    </location>
</feature>
<name>A0A9P7AZF9_9HELO</name>
<sequence>MSRMSGFRMMTAPLRGFLLTRGTYFVNSLLFFFHIISSFPTTTPKESGTKHRPSRTSGYRLQYSTVFGLFVLPNPRQFPAHRRSRPPGFPVLFLYTQGISSSDLRFPAPPFPRYLSQSAELFANKLLYFPNTRSKTNQTCNLNLLPIMASHEELIDLFSRNLSFNPYVAPQQEPSQSETPIIYSITQHYHHSAHIAAQQPARPASEPPQTDQLTTEIILSRHGVDVASLTPAQLTLFKTADASQQMRLIQLWQLYNTTPTPTISQDLSNYQTTSFDQEEAIAKLRYERQMLEERMSRSGGDQSMDMEDSMSDESSTTPMPMTPIQGGDGRWAGLHVAEPYMSSGYEALARREYEQSAVPSKDAYSHFGTAVGGQTHNRATDPVYKSIEDVHKYPNINHEWQQQSMEDQYGAYAQFQHNHNGTSGGYNGDDEEML</sequence>
<feature type="region of interest" description="Disordered" evidence="1">
    <location>
        <begin position="294"/>
        <end position="319"/>
    </location>
</feature>
<evidence type="ECO:0000313" key="2">
    <source>
        <dbReference type="EMBL" id="KAG0651136.1"/>
    </source>
</evidence>
<reference evidence="2" key="1">
    <citation type="submission" date="2019-07" db="EMBL/GenBank/DDBJ databases">
        <title>Hyphodiscus hymeniophilus genome sequencing and assembly.</title>
        <authorList>
            <person name="Kramer G."/>
            <person name="Nodwell J."/>
        </authorList>
    </citation>
    <scope>NUCLEOTIDE SEQUENCE</scope>
    <source>
        <strain evidence="2">ATCC 34498</strain>
    </source>
</reference>
<dbReference type="Proteomes" id="UP000785200">
    <property type="component" value="Unassembled WGS sequence"/>
</dbReference>
<accession>A0A9P7AZF9</accession>
<organism evidence="2 3">
    <name type="scientific">Hyphodiscus hymeniophilus</name>
    <dbReference type="NCBI Taxonomy" id="353542"/>
    <lineage>
        <taxon>Eukaryota</taxon>
        <taxon>Fungi</taxon>
        <taxon>Dikarya</taxon>
        <taxon>Ascomycota</taxon>
        <taxon>Pezizomycotina</taxon>
        <taxon>Leotiomycetes</taxon>
        <taxon>Helotiales</taxon>
        <taxon>Hyphodiscaceae</taxon>
        <taxon>Hyphodiscus</taxon>
    </lineage>
</organism>